<dbReference type="EMBL" id="JBHSON010000007">
    <property type="protein sequence ID" value="MFC5745318.1"/>
    <property type="molecule type" value="Genomic_DNA"/>
</dbReference>
<dbReference type="CDD" id="cd03469">
    <property type="entry name" value="Rieske_RO_Alpha_N"/>
    <property type="match status" value="1"/>
</dbReference>
<dbReference type="SUPFAM" id="SSF50022">
    <property type="entry name" value="ISP domain"/>
    <property type="match status" value="1"/>
</dbReference>
<evidence type="ECO:0000256" key="20">
    <source>
        <dbReference type="ARBA" id="ARBA00049548"/>
    </source>
</evidence>
<evidence type="ECO:0000256" key="14">
    <source>
        <dbReference type="ARBA" id="ARBA00025712"/>
    </source>
</evidence>
<feature type="region of interest" description="Disordered" evidence="21">
    <location>
        <begin position="320"/>
        <end position="350"/>
    </location>
</feature>
<dbReference type="PROSITE" id="PS51296">
    <property type="entry name" value="RIESKE"/>
    <property type="match status" value="1"/>
</dbReference>
<keyword evidence="8" id="KW-1133">Transmembrane helix</keyword>
<proteinExistence type="inferred from homology"/>
<keyword evidence="5" id="KW-0001">2Fe-2S</keyword>
<dbReference type="Pfam" id="PF19298">
    <property type="entry name" value="KshA_C"/>
    <property type="match status" value="1"/>
</dbReference>
<evidence type="ECO:0000256" key="2">
    <source>
        <dbReference type="ARBA" id="ARBA00004370"/>
    </source>
</evidence>
<comment type="subunit">
    <text evidence="18">Homotrimer. The two-component system 3-ketosteroid-9-alpha-monooxygenase is composed of an oxygenase component KshA and a reductase component KshB.</text>
</comment>
<dbReference type="SUPFAM" id="SSF55961">
    <property type="entry name" value="Bet v1-like"/>
    <property type="match status" value="1"/>
</dbReference>
<evidence type="ECO:0000256" key="11">
    <source>
        <dbReference type="ARBA" id="ARBA00023014"/>
    </source>
</evidence>
<comment type="catalytic activity">
    <reaction evidence="20">
        <text>cholesterol + NADPH + O2 + H(+) = 7-dehydrocholesterol + NADP(+) + 2 H2O</text>
        <dbReference type="Rhea" id="RHEA:45024"/>
        <dbReference type="ChEBI" id="CHEBI:15377"/>
        <dbReference type="ChEBI" id="CHEBI:15378"/>
        <dbReference type="ChEBI" id="CHEBI:15379"/>
        <dbReference type="ChEBI" id="CHEBI:16113"/>
        <dbReference type="ChEBI" id="CHEBI:17759"/>
        <dbReference type="ChEBI" id="CHEBI:57783"/>
        <dbReference type="ChEBI" id="CHEBI:58349"/>
        <dbReference type="EC" id="1.14.19.21"/>
    </reaction>
    <physiologicalReaction direction="left-to-right" evidence="20">
        <dbReference type="Rhea" id="RHEA:45025"/>
    </physiologicalReaction>
</comment>
<protein>
    <recommendedName>
        <fullName evidence="16">cholesterol 7-desaturase</fullName>
        <ecNumber evidence="16">1.14.19.21</ecNumber>
    </recommendedName>
    <alternativeName>
        <fullName evidence="17">Rieske-type oxygenase</fullName>
    </alternativeName>
</protein>
<evidence type="ECO:0000256" key="16">
    <source>
        <dbReference type="ARBA" id="ARBA00026095"/>
    </source>
</evidence>
<dbReference type="PANTHER" id="PTHR21266:SF32">
    <property type="entry name" value="CHOLESTEROL 7-DESATURASE NVD"/>
    <property type="match status" value="1"/>
</dbReference>
<dbReference type="Proteomes" id="UP001596074">
    <property type="component" value="Unassembled WGS sequence"/>
</dbReference>
<evidence type="ECO:0000256" key="10">
    <source>
        <dbReference type="ARBA" id="ARBA00023004"/>
    </source>
</evidence>
<keyword evidence="7" id="KW-0442">Lipid degradation</keyword>
<evidence type="ECO:0000313" key="23">
    <source>
        <dbReference type="EMBL" id="MFC5745318.1"/>
    </source>
</evidence>
<evidence type="ECO:0000313" key="24">
    <source>
        <dbReference type="Proteomes" id="UP001596074"/>
    </source>
</evidence>
<dbReference type="InterPro" id="IPR050584">
    <property type="entry name" value="Cholesterol_7-desaturase"/>
</dbReference>
<comment type="similarity">
    <text evidence="15">Belongs to the cholesterol 7-desaturase family.</text>
</comment>
<dbReference type="RefSeq" id="WP_378280942.1">
    <property type="nucleotide sequence ID" value="NZ_JBHSON010000007.1"/>
</dbReference>
<dbReference type="EC" id="1.14.19.21" evidence="16"/>
<evidence type="ECO:0000256" key="8">
    <source>
        <dbReference type="ARBA" id="ARBA00022989"/>
    </source>
</evidence>
<dbReference type="Gene3D" id="2.102.10.10">
    <property type="entry name" value="Rieske [2Fe-2S] iron-sulphur domain"/>
    <property type="match status" value="1"/>
</dbReference>
<evidence type="ECO:0000256" key="15">
    <source>
        <dbReference type="ARBA" id="ARBA00025729"/>
    </source>
</evidence>
<sequence length="350" mass="39238">MAEVEMIRQYGTGWYHAFWSGELQAGGVMPLRYFGRDLVAFRGESGDVHLLDAHCQHMGAHLGHGGEVRGESIMCPFHNWEWSGIDGANTKIPYLDRCIKKSLGTHRTQEQDGIVYMWFSRKGDEEPTYLPPRVAESEDPAFYPLYPHGAQRANVTFPPQFAFENVADISHLRTVHKWADVPLLNGGGADGDMFFTDFTGHVPTREGDVKVRIENYQWGLGVVYSRLHGLHPTAQISAITPIDHETSVYSLSIWVGRLDDTDEPKGRAKAVIDEQRKQALNAGGNDRIIWDNQIYIENAPLVGDERKTIGAFRAWARRFREDNAPQPPKAAPVPADLPFPESPTTYTPAS</sequence>
<organism evidence="23 24">
    <name type="scientific">Actinomadura rugatobispora</name>
    <dbReference type="NCBI Taxonomy" id="1994"/>
    <lineage>
        <taxon>Bacteria</taxon>
        <taxon>Bacillati</taxon>
        <taxon>Actinomycetota</taxon>
        <taxon>Actinomycetes</taxon>
        <taxon>Streptosporangiales</taxon>
        <taxon>Thermomonosporaceae</taxon>
        <taxon>Actinomadura</taxon>
    </lineage>
</organism>
<evidence type="ECO:0000259" key="22">
    <source>
        <dbReference type="PROSITE" id="PS51296"/>
    </source>
</evidence>
<comment type="caution">
    <text evidence="23">The sequence shown here is derived from an EMBL/GenBank/DDBJ whole genome shotgun (WGS) entry which is preliminary data.</text>
</comment>
<evidence type="ECO:0000256" key="6">
    <source>
        <dbReference type="ARBA" id="ARBA00022723"/>
    </source>
</evidence>
<name>A0ABW0ZSC0_9ACTN</name>
<evidence type="ECO:0000256" key="13">
    <source>
        <dbReference type="ARBA" id="ARBA00023221"/>
    </source>
</evidence>
<feature type="compositionally biased region" description="Pro residues" evidence="21">
    <location>
        <begin position="325"/>
        <end position="341"/>
    </location>
</feature>
<keyword evidence="9" id="KW-0560">Oxidoreductase</keyword>
<evidence type="ECO:0000256" key="18">
    <source>
        <dbReference type="ARBA" id="ARBA00046982"/>
    </source>
</evidence>
<evidence type="ECO:0000256" key="12">
    <source>
        <dbReference type="ARBA" id="ARBA00023136"/>
    </source>
</evidence>
<evidence type="ECO:0000256" key="19">
    <source>
        <dbReference type="ARBA" id="ARBA00047853"/>
    </source>
</evidence>
<keyword evidence="12" id="KW-0472">Membrane</keyword>
<keyword evidence="13" id="KW-0443">Lipid metabolism</keyword>
<keyword evidence="24" id="KW-1185">Reference proteome</keyword>
<comment type="pathway">
    <text evidence="3">Hormone biosynthesis.</text>
</comment>
<keyword evidence="10" id="KW-0408">Iron</keyword>
<reference evidence="24" key="1">
    <citation type="journal article" date="2019" name="Int. J. Syst. Evol. Microbiol.">
        <title>The Global Catalogue of Microorganisms (GCM) 10K type strain sequencing project: providing services to taxonomists for standard genome sequencing and annotation.</title>
        <authorList>
            <consortium name="The Broad Institute Genomics Platform"/>
            <consortium name="The Broad Institute Genome Sequencing Center for Infectious Disease"/>
            <person name="Wu L."/>
            <person name="Ma J."/>
        </authorList>
    </citation>
    <scope>NUCLEOTIDE SEQUENCE [LARGE SCALE GENOMIC DNA]</scope>
    <source>
        <strain evidence="24">KCTC 42087</strain>
    </source>
</reference>
<comment type="pathway">
    <text evidence="14">Steroid hormone biosynthesis; dafachronic acid biosynthesis.</text>
</comment>
<gene>
    <name evidence="23" type="ORF">ACFPZN_06840</name>
</gene>
<keyword evidence="13" id="KW-0753">Steroid metabolism</keyword>
<evidence type="ECO:0000256" key="7">
    <source>
        <dbReference type="ARBA" id="ARBA00022963"/>
    </source>
</evidence>
<dbReference type="Gene3D" id="3.90.380.10">
    <property type="entry name" value="Naphthalene 1,2-dioxygenase Alpha Subunit, Chain A, domain 1"/>
    <property type="match status" value="1"/>
</dbReference>
<feature type="domain" description="Rieske" evidence="22">
    <location>
        <begin position="15"/>
        <end position="117"/>
    </location>
</feature>
<dbReference type="Pfam" id="PF00355">
    <property type="entry name" value="Rieske"/>
    <property type="match status" value="1"/>
</dbReference>
<dbReference type="InterPro" id="IPR045605">
    <property type="entry name" value="KshA-like_C"/>
</dbReference>
<comment type="subcellular location">
    <subcellularLocation>
        <location evidence="2">Membrane</location>
    </subcellularLocation>
</comment>
<accession>A0ABW0ZSC0</accession>
<evidence type="ECO:0000256" key="5">
    <source>
        <dbReference type="ARBA" id="ARBA00022714"/>
    </source>
</evidence>
<comment type="catalytic activity">
    <reaction evidence="19">
        <text>cholesterol + NADH + O2 + H(+) = 7-dehydrocholesterol + NAD(+) + 2 H2O</text>
        <dbReference type="Rhea" id="RHEA:51644"/>
        <dbReference type="ChEBI" id="CHEBI:15377"/>
        <dbReference type="ChEBI" id="CHEBI:15378"/>
        <dbReference type="ChEBI" id="CHEBI:15379"/>
        <dbReference type="ChEBI" id="CHEBI:16113"/>
        <dbReference type="ChEBI" id="CHEBI:17759"/>
        <dbReference type="ChEBI" id="CHEBI:57540"/>
        <dbReference type="ChEBI" id="CHEBI:57945"/>
        <dbReference type="EC" id="1.14.19.21"/>
    </reaction>
    <physiologicalReaction direction="left-to-right" evidence="19">
        <dbReference type="Rhea" id="RHEA:51645"/>
    </physiologicalReaction>
</comment>
<evidence type="ECO:0000256" key="21">
    <source>
        <dbReference type="SAM" id="MobiDB-lite"/>
    </source>
</evidence>
<keyword evidence="6" id="KW-0479">Metal-binding</keyword>
<comment type="cofactor">
    <cofactor evidence="1">
        <name>Fe cation</name>
        <dbReference type="ChEBI" id="CHEBI:24875"/>
    </cofactor>
</comment>
<evidence type="ECO:0000256" key="9">
    <source>
        <dbReference type="ARBA" id="ARBA00023002"/>
    </source>
</evidence>
<evidence type="ECO:0000256" key="3">
    <source>
        <dbReference type="ARBA" id="ARBA00004972"/>
    </source>
</evidence>
<evidence type="ECO:0000256" key="4">
    <source>
        <dbReference type="ARBA" id="ARBA00022692"/>
    </source>
</evidence>
<evidence type="ECO:0000256" key="17">
    <source>
        <dbReference type="ARBA" id="ARBA00030944"/>
    </source>
</evidence>
<dbReference type="InterPro" id="IPR017941">
    <property type="entry name" value="Rieske_2Fe-2S"/>
</dbReference>
<evidence type="ECO:0000256" key="1">
    <source>
        <dbReference type="ARBA" id="ARBA00001962"/>
    </source>
</evidence>
<keyword evidence="11" id="KW-0411">Iron-sulfur</keyword>
<keyword evidence="4" id="KW-0812">Transmembrane</keyword>
<dbReference type="InterPro" id="IPR036922">
    <property type="entry name" value="Rieske_2Fe-2S_sf"/>
</dbReference>
<dbReference type="PANTHER" id="PTHR21266">
    <property type="entry name" value="IRON-SULFUR DOMAIN CONTAINING PROTEIN"/>
    <property type="match status" value="1"/>
</dbReference>